<dbReference type="SUPFAM" id="SSF64546">
    <property type="entry name" value="Satiety factor CART (cocaine and amphetamine regulated transcript)"/>
    <property type="match status" value="1"/>
</dbReference>
<dbReference type="Proteomes" id="UP000694380">
    <property type="component" value="Unplaced"/>
</dbReference>
<sequence length="118" mass="12017">MGPGPCAHSPVLTRAGESCPAPTWQSQAELGRDLICPGAEPSRDGGIVLTPETLLPRGFRGPAVSQKAPVGGSPTALPPLSPQCSIGQACAVKKGARIGRLCDCPRGATCNAFLLKCL</sequence>
<protein>
    <recommendedName>
        <fullName evidence="8">Cocaine- and amphetamine-regulated transcript protein</fullName>
    </recommendedName>
</protein>
<dbReference type="PANTHER" id="PTHR16655">
    <property type="entry name" value="COCAINE AND AMPHETAMINE REGULATED TRANSCRIPT PROTEIN"/>
    <property type="match status" value="1"/>
</dbReference>
<name>A0A8C3IJN3_CHRPI</name>
<evidence type="ECO:0008006" key="8">
    <source>
        <dbReference type="Google" id="ProtNLM"/>
    </source>
</evidence>
<accession>A0A8C3IJN3</accession>
<dbReference type="Ensembl" id="ENSCPBT00000041549.1">
    <property type="protein sequence ID" value="ENSCPBP00000035418.1"/>
    <property type="gene ID" value="ENSCPBG00000024678.1"/>
</dbReference>
<comment type="similarity">
    <text evidence="2">Belongs to the CART family.</text>
</comment>
<evidence type="ECO:0000256" key="1">
    <source>
        <dbReference type="ARBA" id="ARBA00004613"/>
    </source>
</evidence>
<evidence type="ECO:0000313" key="6">
    <source>
        <dbReference type="Ensembl" id="ENSCPBP00000035418.1"/>
    </source>
</evidence>
<proteinExistence type="inferred from homology"/>
<reference evidence="6" key="2">
    <citation type="submission" date="2025-09" db="UniProtKB">
        <authorList>
            <consortium name="Ensembl"/>
        </authorList>
    </citation>
    <scope>IDENTIFICATION</scope>
</reference>
<keyword evidence="7" id="KW-1185">Reference proteome</keyword>
<dbReference type="AlphaFoldDB" id="A0A8C3IJN3"/>
<keyword evidence="4" id="KW-1015">Disulfide bond</keyword>
<evidence type="ECO:0000313" key="7">
    <source>
        <dbReference type="Proteomes" id="UP000694380"/>
    </source>
</evidence>
<dbReference type="GO" id="GO:0005615">
    <property type="term" value="C:extracellular space"/>
    <property type="evidence" value="ECO:0007669"/>
    <property type="project" value="InterPro"/>
</dbReference>
<dbReference type="Gene3D" id="4.10.40.30">
    <property type="entry name" value="CART, C-terminal domain"/>
    <property type="match status" value="1"/>
</dbReference>
<reference evidence="6" key="1">
    <citation type="submission" date="2025-08" db="UniProtKB">
        <authorList>
            <consortium name="Ensembl"/>
        </authorList>
    </citation>
    <scope>IDENTIFICATION</scope>
</reference>
<dbReference type="GO" id="GO:0007186">
    <property type="term" value="P:G protein-coupled receptor signaling pathway"/>
    <property type="evidence" value="ECO:0007669"/>
    <property type="project" value="InterPro"/>
</dbReference>
<evidence type="ECO:0000256" key="2">
    <source>
        <dbReference type="ARBA" id="ARBA00005294"/>
    </source>
</evidence>
<dbReference type="GeneTree" id="ENSGT00960000188896"/>
<comment type="subcellular location">
    <subcellularLocation>
        <location evidence="1">Secreted</location>
    </subcellularLocation>
</comment>
<dbReference type="InterPro" id="IPR009106">
    <property type="entry name" value="CART"/>
</dbReference>
<evidence type="ECO:0000256" key="4">
    <source>
        <dbReference type="ARBA" id="ARBA00023157"/>
    </source>
</evidence>
<dbReference type="GO" id="GO:0005184">
    <property type="term" value="F:neuropeptide hormone activity"/>
    <property type="evidence" value="ECO:0007669"/>
    <property type="project" value="InterPro"/>
</dbReference>
<organism evidence="6 7">
    <name type="scientific">Chrysemys picta bellii</name>
    <name type="common">Western painted turtle</name>
    <name type="synonym">Emys bellii</name>
    <dbReference type="NCBI Taxonomy" id="8478"/>
    <lineage>
        <taxon>Eukaryota</taxon>
        <taxon>Metazoa</taxon>
        <taxon>Chordata</taxon>
        <taxon>Craniata</taxon>
        <taxon>Vertebrata</taxon>
        <taxon>Euteleostomi</taxon>
        <taxon>Archelosauria</taxon>
        <taxon>Testudinata</taxon>
        <taxon>Testudines</taxon>
        <taxon>Cryptodira</taxon>
        <taxon>Durocryptodira</taxon>
        <taxon>Testudinoidea</taxon>
        <taxon>Emydidae</taxon>
        <taxon>Chrysemys</taxon>
    </lineage>
</organism>
<evidence type="ECO:0000256" key="5">
    <source>
        <dbReference type="SAM" id="MobiDB-lite"/>
    </source>
</evidence>
<evidence type="ECO:0000256" key="3">
    <source>
        <dbReference type="ARBA" id="ARBA00022525"/>
    </source>
</evidence>
<dbReference type="GO" id="GO:0032099">
    <property type="term" value="P:negative regulation of appetite"/>
    <property type="evidence" value="ECO:0007669"/>
    <property type="project" value="InterPro"/>
</dbReference>
<dbReference type="InterPro" id="IPR036722">
    <property type="entry name" value="CART_C_sf"/>
</dbReference>
<dbReference type="GO" id="GO:0009267">
    <property type="term" value="P:cellular response to starvation"/>
    <property type="evidence" value="ECO:0007669"/>
    <property type="project" value="InterPro"/>
</dbReference>
<dbReference type="GO" id="GO:0043410">
    <property type="term" value="P:positive regulation of MAPK cascade"/>
    <property type="evidence" value="ECO:0007669"/>
    <property type="project" value="InterPro"/>
</dbReference>
<feature type="region of interest" description="Disordered" evidence="5">
    <location>
        <begin position="1"/>
        <end position="23"/>
    </location>
</feature>
<keyword evidence="3" id="KW-0964">Secreted</keyword>
<dbReference type="Pfam" id="PF06373">
    <property type="entry name" value="CART"/>
    <property type="match status" value="1"/>
</dbReference>
<dbReference type="GO" id="GO:0008343">
    <property type="term" value="P:adult feeding behavior"/>
    <property type="evidence" value="ECO:0007669"/>
    <property type="project" value="InterPro"/>
</dbReference>